<comment type="caution">
    <text evidence="5">The sequence shown here is derived from an EMBL/GenBank/DDBJ whole genome shotgun (WGS) entry which is preliminary data.</text>
</comment>
<accession>A0ABD1KBV6</accession>
<reference evidence="5 6" key="1">
    <citation type="submission" date="2024-09" db="EMBL/GenBank/DDBJ databases">
        <title>A chromosome-level genome assembly of Gray's grenadier anchovy, Coilia grayii.</title>
        <authorList>
            <person name="Fu Z."/>
        </authorList>
    </citation>
    <scope>NUCLEOTIDE SEQUENCE [LARGE SCALE GENOMIC DNA]</scope>
    <source>
        <strain evidence="5">G4</strain>
        <tissue evidence="5">Muscle</tissue>
    </source>
</reference>
<organism evidence="5 6">
    <name type="scientific">Coilia grayii</name>
    <name type="common">Gray's grenadier anchovy</name>
    <dbReference type="NCBI Taxonomy" id="363190"/>
    <lineage>
        <taxon>Eukaryota</taxon>
        <taxon>Metazoa</taxon>
        <taxon>Chordata</taxon>
        <taxon>Craniata</taxon>
        <taxon>Vertebrata</taxon>
        <taxon>Euteleostomi</taxon>
        <taxon>Actinopterygii</taxon>
        <taxon>Neopterygii</taxon>
        <taxon>Teleostei</taxon>
        <taxon>Clupei</taxon>
        <taxon>Clupeiformes</taxon>
        <taxon>Clupeoidei</taxon>
        <taxon>Engraulidae</taxon>
        <taxon>Coilinae</taxon>
        <taxon>Coilia</taxon>
    </lineage>
</organism>
<sequence length="2292" mass="255031">MSKKRQNKDKGVPRTPAKVAKKEPLEFNGTVFKSMLKDPTTVMKGLDTFIKAAQKLPCADLYDVVEGYIKISAECAEILKLLEEENKVESKMLLVLKSLEVILLRIASDLSHFSMVGATIVKKISSTHMKTLQTFLHSENSRFVRQCLTFMAAMVSQSSESARDVFSQMHFGKPLSALAQRRDKMGGPDVRKAYIQFAISLLLSGDNSTIAQLLETKDFLQNILSSGIKEDRISIVNLILATLQSKVVQNKAISKTQKVRFFTPAVLAHIASLYRWNGIVDSDIEGQEARTPEEAGKIAVREQVHGFLLDLCCSRKHGISFHDPSFGTAGRAGNIVLLQFLVGLKDCTKDEMIMELVVSTLKSSPDVLTRYLKESVHSFIPRAKSAWQENISLLKKIYEVQPEVSTAFRTREFIPLPRLLTMVMVSSLPPVCNKAFFTQGLNCKNTVVQHTTLSMASFILKRALKNIEHCLDRNVWQCSDTYTPAMMEDFVQLYRESLSKVLPDMTSIVYQWQLLTKKDKSEGDGGGGKTEEQTQESEETLTESHGGDDTQVILLKAVILQVMCLYQRVVPHLVSQSRFDFSKLLKGIFSEKGMKEGVPPILQYQILQLALELPASKFSWFRVQDASYSESAAGEKSVFYLLLKMFASSNTSHLKTSTRMLVLKVLKDSGVFEHTWRELELWLDHVACLDPAHQEPVIQLLDRVLVKLLCNPHTYADKAASLVQEAAYLQANLSGQDGDAVSIPISHIDDVLDMVDVIMEGSEGEIEQLGPALTDDLIMQSFPFSAIVPAVLEARNELPPSYKEEKGVLYEYLSAVLCDILHCQRDPLPLCLTLQQYDKELHSATEAIGPPHPSVVEFYYYYSKWLLQQSQETLFTSTEGCSVAPSPLGFCAVMRAAYSQGPSALLQDALRLSVDESLASLELSRFPTAVCQLLLYIRTTVENLSSLPKGMGVSVVGRLMEVLQAVVLKLQSLEMEEPKAEEVQEGEELFLDVSPGGKDNKDEVLLTVLKSIYKHPCLEQWFLSLELATLPTHTLNPVQLKSLCAQLSSAILCLLQATADTISRLGASDLLAGYLSAIQRALLKELEEVVEKPEGKRHTKESLALKALLALHKHMDVTGLKEVISALLLMPKEHLVVAAVTPGDGDCEITKGESESGSSQLSTYGAAALQVLTDGPSQDGALYLSRAHLCGLATLLTSCRSRALEDFFLQALTSDPGSAKLVQTDVLLYCLQTGEAADSGSTRAVGTLLLQNCSTHRLRFELWCLETEALGQETAHSQMLLNLLSAYLKAAAKEDPARPSEVRSGVLQALREALLDPLWSAMLVAEAGEMLALLVEVLSSLVTLATTASDVVPLLPDLTTILHKPQSFERWQLADAISAKLDDSPEQTESWRKSQLSAALRWLVAAYSSCKEQESARLDQEEAMLKRLEGLVKVSPQHVAASDWNSFVKSGLKYRYRHHTMLSTLTSLLELLYGDSDRHKDFLPPSTIHMMASSHSLFLPSMLSTEEELSCSPQAKEALSSLSLALVRRSPSVCEMRHFVVLLGAYGATLSTADQKLLLLLQEYEKSDCSLLDFQSMLWGPAAVEHHKTRRSMGPSLWQQPSSEEVLALLNPTRMLHTISHFPQQRRLLPQEGKELIYKEEAEQDVSDLYDPCFMLPLFSALLRPESEIDCLKFVSSHALGLTVASLSSYDPKMRAAAYQVLGSFFQHLEGARFKGKRQLLYLLDTVRNGIKQQNLRLPFVMTTYVAKVAQQMLRPEEHMYMVVNKFLLGHQYLDFKRVPEFFKLFYSFDLEHKAEREWILSVLEEGVADRHCYELCDQQGLYHTLLGFCSSPLCEESTQILILNVLRKTAHVTKGAYNLTKAHGLLTWLLQLLERRFVSPRLLSTVVDLAHTLWFTNLGQKDSRTEESSSATEDKGKPQSATKCLPLPLINEFLCVLLSVIKHLRTAGVKAPQLKPFLQTLSSVLTHRGMAMGAYSEAGWLTLKPPLLSSSDVLPLLHRWAMLAQDTTLLAALQTLATTCQLKDLLGAGRERGRARGSTHQQASRSRAEEQVEADVESEKRDQSLLEECKAHLRNIFTHWEPQTSATASTTSQTNPKVPQTDSREPVCPSHATASLLIKWMLRTLASTPYDGSSVLSFSKWVHRVALPHRGIITALMADVGVKLDFLRLYHSTCECGDPAQCITRTETLGLFTDIMMQLLEAQGVPEGTLHQAVVTASLPKPTDDHTRREAGLHLLSLYIHELWSGVESAELFLMHVRLVTSDQGQLKNLRSPVVDMCREILTALDLSMST</sequence>
<feature type="region of interest" description="Disordered" evidence="1">
    <location>
        <begin position="2085"/>
        <end position="2108"/>
    </location>
</feature>
<dbReference type="InterPro" id="IPR032436">
    <property type="entry name" value="URB1_C"/>
</dbReference>
<evidence type="ECO:0000313" key="6">
    <source>
        <dbReference type="Proteomes" id="UP001591681"/>
    </source>
</evidence>
<dbReference type="Pfam" id="PF11707">
    <property type="entry name" value="Npa1"/>
    <property type="match status" value="1"/>
</dbReference>
<feature type="compositionally biased region" description="Low complexity" evidence="1">
    <location>
        <begin position="2085"/>
        <end position="2095"/>
    </location>
</feature>
<dbReference type="Proteomes" id="UP001591681">
    <property type="component" value="Unassembled WGS sequence"/>
</dbReference>
<evidence type="ECO:0000259" key="4">
    <source>
        <dbReference type="Pfam" id="PF26140"/>
    </source>
</evidence>
<evidence type="ECO:0000259" key="3">
    <source>
        <dbReference type="Pfam" id="PF16201"/>
    </source>
</evidence>
<feature type="region of interest" description="Disordered" evidence="1">
    <location>
        <begin position="519"/>
        <end position="545"/>
    </location>
</feature>
<feature type="domain" description="URB1 C-terminal" evidence="3">
    <location>
        <begin position="1680"/>
        <end position="1869"/>
    </location>
</feature>
<feature type="domain" description="URB1 N-terminal" evidence="2">
    <location>
        <begin position="75"/>
        <end position="389"/>
    </location>
</feature>
<dbReference type="Pfam" id="PF26140">
    <property type="entry name" value="HEAT_URB1"/>
    <property type="match status" value="1"/>
</dbReference>
<dbReference type="PANTHER" id="PTHR13500:SF0">
    <property type="entry name" value="NUCLEOLAR PRE-RIBOSOMAL-ASSOCIATED PROTEIN 1"/>
    <property type="match status" value="1"/>
</dbReference>
<feature type="domain" description="URB1 central HEAT repeat" evidence="4">
    <location>
        <begin position="634"/>
        <end position="727"/>
    </location>
</feature>
<evidence type="ECO:0008006" key="7">
    <source>
        <dbReference type="Google" id="ProtNLM"/>
    </source>
</evidence>
<evidence type="ECO:0000313" key="5">
    <source>
        <dbReference type="EMBL" id="KAL2096575.1"/>
    </source>
</evidence>
<dbReference type="InterPro" id="IPR059018">
    <property type="entry name" value="HEAT_URB1"/>
</dbReference>
<keyword evidence="6" id="KW-1185">Reference proteome</keyword>
<protein>
    <recommendedName>
        <fullName evidence="7">Nucleolar pre-ribosomal-associated protein 1</fullName>
    </recommendedName>
</protein>
<dbReference type="EMBL" id="JBHFQA010000007">
    <property type="protein sequence ID" value="KAL2096575.1"/>
    <property type="molecule type" value="Genomic_DNA"/>
</dbReference>
<name>A0ABD1KBV6_9TELE</name>
<evidence type="ECO:0000256" key="1">
    <source>
        <dbReference type="SAM" id="MobiDB-lite"/>
    </source>
</evidence>
<dbReference type="Pfam" id="PF16201">
    <property type="entry name" value="NopRA1"/>
    <property type="match status" value="1"/>
</dbReference>
<feature type="region of interest" description="Disordered" evidence="1">
    <location>
        <begin position="2031"/>
        <end position="2062"/>
    </location>
</feature>
<gene>
    <name evidence="5" type="ORF">ACEWY4_008723</name>
</gene>
<dbReference type="PANTHER" id="PTHR13500">
    <property type="entry name" value="NUCLEOLAR PRERIBOSOMAL-ASSOCIATED PROTEIN 1"/>
    <property type="match status" value="1"/>
</dbReference>
<dbReference type="InterPro" id="IPR021714">
    <property type="entry name" value="URB1_N"/>
</dbReference>
<proteinExistence type="predicted"/>
<dbReference type="InterPro" id="IPR039844">
    <property type="entry name" value="URB1"/>
</dbReference>
<evidence type="ECO:0000259" key="2">
    <source>
        <dbReference type="Pfam" id="PF11707"/>
    </source>
</evidence>